<feature type="compositionally biased region" description="Basic and acidic residues" evidence="1">
    <location>
        <begin position="398"/>
        <end position="425"/>
    </location>
</feature>
<dbReference type="Proteomes" id="UP000241769">
    <property type="component" value="Unassembled WGS sequence"/>
</dbReference>
<feature type="region of interest" description="Disordered" evidence="1">
    <location>
        <begin position="191"/>
        <end position="230"/>
    </location>
</feature>
<dbReference type="InterPro" id="IPR019339">
    <property type="entry name" value="CIR_N_dom"/>
</dbReference>
<dbReference type="PANTHER" id="PTHR13151">
    <property type="entry name" value="CBF1 INTERACTING COREPRESSOR CIR"/>
    <property type="match status" value="1"/>
</dbReference>
<organism evidence="3 4">
    <name type="scientific">Planoprotostelium fungivorum</name>
    <dbReference type="NCBI Taxonomy" id="1890364"/>
    <lineage>
        <taxon>Eukaryota</taxon>
        <taxon>Amoebozoa</taxon>
        <taxon>Evosea</taxon>
        <taxon>Variosea</taxon>
        <taxon>Cavosteliida</taxon>
        <taxon>Cavosteliaceae</taxon>
        <taxon>Planoprotostelium</taxon>
    </lineage>
</organism>
<dbReference type="InParanoid" id="A0A2P6MPA0"/>
<protein>
    <recommendedName>
        <fullName evidence="2">CBF1-interacting co-repressor CIR N-terminal domain-containing protein</fullName>
    </recommendedName>
</protein>
<dbReference type="EMBL" id="MDYQ01000599">
    <property type="protein sequence ID" value="PRP73517.1"/>
    <property type="molecule type" value="Genomic_DNA"/>
</dbReference>
<feature type="compositionally biased region" description="Basic and acidic residues" evidence="1">
    <location>
        <begin position="32"/>
        <end position="69"/>
    </location>
</feature>
<proteinExistence type="predicted"/>
<dbReference type="Pfam" id="PF10197">
    <property type="entry name" value="Cir_N"/>
    <property type="match status" value="1"/>
</dbReference>
<keyword evidence="4" id="KW-1185">Reference proteome</keyword>
<dbReference type="SMART" id="SM01083">
    <property type="entry name" value="Cir_N"/>
    <property type="match status" value="1"/>
</dbReference>
<accession>A0A2P6MPA0</accession>
<evidence type="ECO:0000313" key="4">
    <source>
        <dbReference type="Proteomes" id="UP000241769"/>
    </source>
</evidence>
<feature type="compositionally biased region" description="Basic and acidic residues" evidence="1">
    <location>
        <begin position="207"/>
        <end position="227"/>
    </location>
</feature>
<comment type="caution">
    <text evidence="3">The sequence shown here is derived from an EMBL/GenBank/DDBJ whole genome shotgun (WGS) entry which is preliminary data.</text>
</comment>
<feature type="region of interest" description="Disordered" evidence="1">
    <location>
        <begin position="32"/>
        <end position="135"/>
    </location>
</feature>
<gene>
    <name evidence="3" type="ORF">PROFUN_02526</name>
</gene>
<evidence type="ECO:0000256" key="1">
    <source>
        <dbReference type="SAM" id="MobiDB-lite"/>
    </source>
</evidence>
<evidence type="ECO:0000259" key="2">
    <source>
        <dbReference type="SMART" id="SM01083"/>
    </source>
</evidence>
<dbReference type="GO" id="GO:0005634">
    <property type="term" value="C:nucleus"/>
    <property type="evidence" value="ECO:0007669"/>
    <property type="project" value="TreeGrafter"/>
</dbReference>
<feature type="compositionally biased region" description="Basic residues" evidence="1">
    <location>
        <begin position="319"/>
        <end position="333"/>
    </location>
</feature>
<feature type="domain" description="CBF1-interacting co-repressor CIR N-terminal" evidence="2">
    <location>
        <begin position="11"/>
        <end position="47"/>
    </location>
</feature>
<sequence>MASGAFLNSKSWHPKTFQNQQKVWVAEQEAAKRAKKETERQSVLEKEQKDWRQFVDNEGSGRTDDDVKRAKSMAQLSFMYRPPPSHPDSKEAMMEKAKKDREAEEEKQRMDETSAEQAAIKERRKEKVREREESHKTKFEIFKMAPIAAELSNDKKKTEASTAQLKGRADLNKKLDSLDEMKRLREDPMLALIRDKQKKSGATEARQVPESERGEVMRESDHVHSDAPSELLKNLTYNFKDWQSRNEDHSLLEDDDDGTKEYLNSLSPNSKKKLWKKLERMDKKAKKERKKRRADRGDWETEDMDSSSSSSSDSEVERKKRKRKEKKQKKSSKRSREEPSARVKEEDRGSYRKRIEEKIEGKTEEKIEGKTEETIEEKTEETIEEKTETDEMIEEMTAGEKIEEGTGGRKEEETTAGETMREAETTRGGIIRHKRLYLL</sequence>
<name>A0A2P6MPA0_9EUKA</name>
<feature type="compositionally biased region" description="Basic and acidic residues" evidence="1">
    <location>
        <begin position="119"/>
        <end position="135"/>
    </location>
</feature>
<feature type="compositionally biased region" description="Basic and acidic residues" evidence="1">
    <location>
        <begin position="334"/>
        <end position="386"/>
    </location>
</feature>
<feature type="compositionally biased region" description="Basic residues" evidence="1">
    <location>
        <begin position="283"/>
        <end position="294"/>
    </location>
</feature>
<dbReference type="AlphaFoldDB" id="A0A2P6MPA0"/>
<feature type="region of interest" description="Disordered" evidence="1">
    <location>
        <begin position="243"/>
        <end position="427"/>
    </location>
</feature>
<dbReference type="PANTHER" id="PTHR13151:SF2">
    <property type="entry name" value="COREPRESSOR INTERACTING WITH RBPJ 1"/>
    <property type="match status" value="1"/>
</dbReference>
<feature type="compositionally biased region" description="Basic and acidic residues" evidence="1">
    <location>
        <begin position="87"/>
        <end position="112"/>
    </location>
</feature>
<feature type="compositionally biased region" description="Basic and acidic residues" evidence="1">
    <location>
        <begin position="243"/>
        <end position="252"/>
    </location>
</feature>
<dbReference type="GO" id="GO:0003714">
    <property type="term" value="F:transcription corepressor activity"/>
    <property type="evidence" value="ECO:0007669"/>
    <property type="project" value="InterPro"/>
</dbReference>
<dbReference type="InterPro" id="IPR040014">
    <property type="entry name" value="CIR1"/>
</dbReference>
<dbReference type="STRING" id="1890364.A0A2P6MPA0"/>
<reference evidence="3 4" key="1">
    <citation type="journal article" date="2018" name="Genome Biol. Evol.">
        <title>Multiple Roots of Fruiting Body Formation in Amoebozoa.</title>
        <authorList>
            <person name="Hillmann F."/>
            <person name="Forbes G."/>
            <person name="Novohradska S."/>
            <person name="Ferling I."/>
            <person name="Riege K."/>
            <person name="Groth M."/>
            <person name="Westermann M."/>
            <person name="Marz M."/>
            <person name="Spaller T."/>
            <person name="Winckler T."/>
            <person name="Schaap P."/>
            <person name="Glockner G."/>
        </authorList>
    </citation>
    <scope>NUCLEOTIDE SEQUENCE [LARGE SCALE GENOMIC DNA]</scope>
    <source>
        <strain evidence="3 4">Jena</strain>
    </source>
</reference>
<evidence type="ECO:0000313" key="3">
    <source>
        <dbReference type="EMBL" id="PRP73517.1"/>
    </source>
</evidence>